<evidence type="ECO:0000313" key="2">
    <source>
        <dbReference type="Proteomes" id="UP000887458"/>
    </source>
</evidence>
<sequence>MVNEVYNNIYNSMINKHSSVLIAKLKLFRQIITNGEDLHVELQFIILEILKINKQFIASKFR</sequence>
<gene>
    <name evidence="1" type="ORF">DERP_008536</name>
</gene>
<reference evidence="1 2" key="2">
    <citation type="journal article" date="2022" name="Mol. Biol. Evol.">
        <title>Comparative Genomics Reveals Insights into the Divergent Evolution of Astigmatic Mites and Household Pest Adaptations.</title>
        <authorList>
            <person name="Xiong Q."/>
            <person name="Wan A.T."/>
            <person name="Liu X."/>
            <person name="Fung C.S."/>
            <person name="Xiao X."/>
            <person name="Malainual N."/>
            <person name="Hou J."/>
            <person name="Wang L."/>
            <person name="Wang M."/>
            <person name="Yang K.Y."/>
            <person name="Cui Y."/>
            <person name="Leung E.L."/>
            <person name="Nong W."/>
            <person name="Shin S.K."/>
            <person name="Au S.W."/>
            <person name="Jeong K.Y."/>
            <person name="Chew F.T."/>
            <person name="Hui J.H."/>
            <person name="Leung T.F."/>
            <person name="Tungtrongchitr A."/>
            <person name="Zhong N."/>
            <person name="Liu Z."/>
            <person name="Tsui S.K."/>
        </authorList>
    </citation>
    <scope>NUCLEOTIDE SEQUENCE [LARGE SCALE GENOMIC DNA]</scope>
    <source>
        <strain evidence="1">Derp</strain>
    </source>
</reference>
<reference evidence="1 2" key="1">
    <citation type="journal article" date="2018" name="J. Allergy Clin. Immunol.">
        <title>High-quality assembly of Dermatophagoides pteronyssinus genome and transcriptome reveals a wide range of novel allergens.</title>
        <authorList>
            <person name="Liu X.Y."/>
            <person name="Yang K.Y."/>
            <person name="Wang M.Q."/>
            <person name="Kwok J.S."/>
            <person name="Zeng X."/>
            <person name="Yang Z."/>
            <person name="Xiao X.J."/>
            <person name="Lau C.P."/>
            <person name="Li Y."/>
            <person name="Huang Z.M."/>
            <person name="Ba J.G."/>
            <person name="Yim A.K."/>
            <person name="Ouyang C.Y."/>
            <person name="Ngai S.M."/>
            <person name="Chan T.F."/>
            <person name="Leung E.L."/>
            <person name="Liu L."/>
            <person name="Liu Z.G."/>
            <person name="Tsui S.K."/>
        </authorList>
    </citation>
    <scope>NUCLEOTIDE SEQUENCE [LARGE SCALE GENOMIC DNA]</scope>
    <source>
        <strain evidence="1">Derp</strain>
    </source>
</reference>
<protein>
    <submittedName>
        <fullName evidence="1">Uncharacterized protein</fullName>
    </submittedName>
</protein>
<name>A0ABQ8IWL1_DERPT</name>
<evidence type="ECO:0000313" key="1">
    <source>
        <dbReference type="EMBL" id="KAH9414696.1"/>
    </source>
</evidence>
<comment type="caution">
    <text evidence="1">The sequence shown here is derived from an EMBL/GenBank/DDBJ whole genome shotgun (WGS) entry which is preliminary data.</text>
</comment>
<organism evidence="1 2">
    <name type="scientific">Dermatophagoides pteronyssinus</name>
    <name type="common">European house dust mite</name>
    <dbReference type="NCBI Taxonomy" id="6956"/>
    <lineage>
        <taxon>Eukaryota</taxon>
        <taxon>Metazoa</taxon>
        <taxon>Ecdysozoa</taxon>
        <taxon>Arthropoda</taxon>
        <taxon>Chelicerata</taxon>
        <taxon>Arachnida</taxon>
        <taxon>Acari</taxon>
        <taxon>Acariformes</taxon>
        <taxon>Sarcoptiformes</taxon>
        <taxon>Astigmata</taxon>
        <taxon>Psoroptidia</taxon>
        <taxon>Analgoidea</taxon>
        <taxon>Pyroglyphidae</taxon>
        <taxon>Dermatophagoidinae</taxon>
        <taxon>Dermatophagoides</taxon>
    </lineage>
</organism>
<proteinExistence type="predicted"/>
<keyword evidence="2" id="KW-1185">Reference proteome</keyword>
<accession>A0ABQ8IWL1</accession>
<dbReference type="Proteomes" id="UP000887458">
    <property type="component" value="Unassembled WGS sequence"/>
</dbReference>
<dbReference type="EMBL" id="NJHN03000105">
    <property type="protein sequence ID" value="KAH9414696.1"/>
    <property type="molecule type" value="Genomic_DNA"/>
</dbReference>